<reference evidence="8 9" key="1">
    <citation type="submission" date="2016-10" db="EMBL/GenBank/DDBJ databases">
        <authorList>
            <person name="de Groot N.N."/>
        </authorList>
    </citation>
    <scope>NUCLEOTIDE SEQUENCE [LARGE SCALE GENOMIC DNA]</scope>
    <source>
        <strain evidence="8 9">DSM 23553</strain>
    </source>
</reference>
<protein>
    <recommendedName>
        <fullName evidence="4">Peptidyl-prolyl cis-trans isomerase</fullName>
        <ecNumber evidence="4">5.2.1.8</ecNumber>
    </recommendedName>
</protein>
<keyword evidence="3 4" id="KW-0413">Isomerase</keyword>
<evidence type="ECO:0000259" key="7">
    <source>
        <dbReference type="PROSITE" id="PS50059"/>
    </source>
</evidence>
<sequence>MRLNRFLYVFLLLGSFFIFSCNNDDDGSEPVPPRDRGEQEIADQEAIQEYLETHFYNYEDFQNPSEDFDYNVVIDTINEANADKIPLSESDLLESKTFTYEGVDYKLYVLKIREGVSEQPKFSDSTFVSYRGELLSRTMFDNSVSPVWFDLTQTIPGFAQGIVEFKGASGFVMREDNTVEWNNDYGIGAIFLPSGLGYFANGQAAIPAYSPLVFLINLYGVNEADHDRDGIPSWMEDLDDDMILVNDDTDGDGRPNFMDTDDDGDFIPTREEIIIEEDGSITFPDGDGDGTPDYLDPDYVEGQ</sequence>
<organism evidence="8 9">
    <name type="scientific">Salinimicrobium catena</name>
    <dbReference type="NCBI Taxonomy" id="390640"/>
    <lineage>
        <taxon>Bacteria</taxon>
        <taxon>Pseudomonadati</taxon>
        <taxon>Bacteroidota</taxon>
        <taxon>Flavobacteriia</taxon>
        <taxon>Flavobacteriales</taxon>
        <taxon>Flavobacteriaceae</taxon>
        <taxon>Salinimicrobium</taxon>
    </lineage>
</organism>
<dbReference type="Proteomes" id="UP000199448">
    <property type="component" value="Unassembled WGS sequence"/>
</dbReference>
<dbReference type="AlphaFoldDB" id="A0A1H5PFS5"/>
<keyword evidence="9" id="KW-1185">Reference proteome</keyword>
<evidence type="ECO:0000256" key="6">
    <source>
        <dbReference type="SAM" id="SignalP"/>
    </source>
</evidence>
<dbReference type="PROSITE" id="PS51257">
    <property type="entry name" value="PROKAR_LIPOPROTEIN"/>
    <property type="match status" value="1"/>
</dbReference>
<evidence type="ECO:0000313" key="9">
    <source>
        <dbReference type="Proteomes" id="UP000199448"/>
    </source>
</evidence>
<gene>
    <name evidence="8" type="ORF">SAMN04488034_1168</name>
</gene>
<comment type="catalytic activity">
    <reaction evidence="1 3 4">
        <text>[protein]-peptidylproline (omega=180) = [protein]-peptidylproline (omega=0)</text>
        <dbReference type="Rhea" id="RHEA:16237"/>
        <dbReference type="Rhea" id="RHEA-COMP:10747"/>
        <dbReference type="Rhea" id="RHEA-COMP:10748"/>
        <dbReference type="ChEBI" id="CHEBI:83833"/>
        <dbReference type="ChEBI" id="CHEBI:83834"/>
        <dbReference type="EC" id="5.2.1.8"/>
    </reaction>
</comment>
<evidence type="ECO:0000313" key="8">
    <source>
        <dbReference type="EMBL" id="SEF12709.1"/>
    </source>
</evidence>
<dbReference type="PROSITE" id="PS50059">
    <property type="entry name" value="FKBP_PPIASE"/>
    <property type="match status" value="1"/>
</dbReference>
<dbReference type="Pfam" id="PF00254">
    <property type="entry name" value="FKBP_C"/>
    <property type="match status" value="1"/>
</dbReference>
<dbReference type="STRING" id="390640.SAMN04488034_1168"/>
<feature type="signal peptide" evidence="6">
    <location>
        <begin position="1"/>
        <end position="20"/>
    </location>
</feature>
<evidence type="ECO:0000256" key="2">
    <source>
        <dbReference type="ARBA" id="ARBA00023110"/>
    </source>
</evidence>
<dbReference type="RefSeq" id="WP_093114466.1">
    <property type="nucleotide sequence ID" value="NZ_FNGG01000018.1"/>
</dbReference>
<evidence type="ECO:0000256" key="3">
    <source>
        <dbReference type="PROSITE-ProRule" id="PRU00277"/>
    </source>
</evidence>
<dbReference type="InterPro" id="IPR001179">
    <property type="entry name" value="PPIase_FKBP_dom"/>
</dbReference>
<evidence type="ECO:0000256" key="1">
    <source>
        <dbReference type="ARBA" id="ARBA00000971"/>
    </source>
</evidence>
<dbReference type="Gene3D" id="3.10.50.40">
    <property type="match status" value="1"/>
</dbReference>
<dbReference type="OrthoDB" id="1424215at2"/>
<evidence type="ECO:0000256" key="5">
    <source>
        <dbReference type="SAM" id="MobiDB-lite"/>
    </source>
</evidence>
<accession>A0A1H5PFS5</accession>
<evidence type="ECO:0000256" key="4">
    <source>
        <dbReference type="RuleBase" id="RU003915"/>
    </source>
</evidence>
<comment type="similarity">
    <text evidence="4">Belongs to the FKBP-type PPIase family.</text>
</comment>
<proteinExistence type="inferred from homology"/>
<dbReference type="EMBL" id="FNUG01000016">
    <property type="protein sequence ID" value="SEF12709.1"/>
    <property type="molecule type" value="Genomic_DNA"/>
</dbReference>
<feature type="region of interest" description="Disordered" evidence="5">
    <location>
        <begin position="277"/>
        <end position="303"/>
    </location>
</feature>
<keyword evidence="6" id="KW-0732">Signal</keyword>
<feature type="compositionally biased region" description="Acidic residues" evidence="5">
    <location>
        <begin position="286"/>
        <end position="303"/>
    </location>
</feature>
<dbReference type="GO" id="GO:0003755">
    <property type="term" value="F:peptidyl-prolyl cis-trans isomerase activity"/>
    <property type="evidence" value="ECO:0007669"/>
    <property type="project" value="UniProtKB-UniRule"/>
</dbReference>
<dbReference type="EC" id="5.2.1.8" evidence="4"/>
<feature type="domain" description="PPIase FKBP-type" evidence="7">
    <location>
        <begin position="123"/>
        <end position="222"/>
    </location>
</feature>
<feature type="chain" id="PRO_5011576220" description="Peptidyl-prolyl cis-trans isomerase" evidence="6">
    <location>
        <begin position="21"/>
        <end position="303"/>
    </location>
</feature>
<dbReference type="InterPro" id="IPR046357">
    <property type="entry name" value="PPIase_dom_sf"/>
</dbReference>
<dbReference type="SUPFAM" id="SSF54534">
    <property type="entry name" value="FKBP-like"/>
    <property type="match status" value="1"/>
</dbReference>
<keyword evidence="2 3" id="KW-0697">Rotamase</keyword>
<name>A0A1H5PFS5_9FLAO</name>